<keyword evidence="1" id="KW-0812">Transmembrane</keyword>
<comment type="caution">
    <text evidence="2">The sequence shown here is derived from an EMBL/GenBank/DDBJ whole genome shotgun (WGS) entry which is preliminary data.</text>
</comment>
<evidence type="ECO:0008006" key="4">
    <source>
        <dbReference type="Google" id="ProtNLM"/>
    </source>
</evidence>
<feature type="transmembrane region" description="Helical" evidence="1">
    <location>
        <begin position="77"/>
        <end position="98"/>
    </location>
</feature>
<protein>
    <recommendedName>
        <fullName evidence="4">CU044_5270 family protein</fullName>
    </recommendedName>
</protein>
<dbReference type="AlphaFoldDB" id="A0A7W9UY07"/>
<reference evidence="2 3" key="1">
    <citation type="submission" date="2020-08" db="EMBL/GenBank/DDBJ databases">
        <title>Genomic Encyclopedia of Type Strains, Phase III (KMG-III): the genomes of soil and plant-associated and newly described type strains.</title>
        <authorList>
            <person name="Whitman W."/>
        </authorList>
    </citation>
    <scope>NUCLEOTIDE SEQUENCE [LARGE SCALE GENOMIC DNA]</scope>
    <source>
        <strain evidence="2 3">CECT 8305</strain>
    </source>
</reference>
<proteinExistence type="predicted"/>
<keyword evidence="1" id="KW-0472">Membrane</keyword>
<keyword evidence="3" id="KW-1185">Reference proteome</keyword>
<keyword evidence="1" id="KW-1133">Transmembrane helix</keyword>
<evidence type="ECO:0000313" key="2">
    <source>
        <dbReference type="EMBL" id="MBB5935448.1"/>
    </source>
</evidence>
<accession>A0A7W9UY07</accession>
<sequence length="327" mass="35512">MTGQDRNTNSADFLDFPGAGRLRAAGKVAPPSADAVATALAAVRSAASQAREDGPAVELEREPVAAIVPVRTWRRHLPVLVSAAAVVAIALGIAFQPWSGSENVQGSPAAEERAGTAPYWKVRTLQWNRSIDKTKRPDETYETVWVSRSGTRGKPGNHPVQDYSQKDMGGTAYVIGDHPVMWDDLKKLPTEPVALRARLVGKTTGESAAEGLFDGVEELLTRSPAEPRLRAALFKVLTGIPGARVTERVKDSTGRAGTAVELDADTWRRQLIVDTRAFHVLESRDTARNDGLPWGNWQLRAGDLLHRTTYLSMGPVWTAPELDPLTE</sequence>
<evidence type="ECO:0000256" key="1">
    <source>
        <dbReference type="SAM" id="Phobius"/>
    </source>
</evidence>
<name>A0A7W9UY07_9ACTN</name>
<evidence type="ECO:0000313" key="3">
    <source>
        <dbReference type="Proteomes" id="UP000588098"/>
    </source>
</evidence>
<organism evidence="2 3">
    <name type="scientific">Streptomyces zagrosensis</name>
    <dbReference type="NCBI Taxonomy" id="1042984"/>
    <lineage>
        <taxon>Bacteria</taxon>
        <taxon>Bacillati</taxon>
        <taxon>Actinomycetota</taxon>
        <taxon>Actinomycetes</taxon>
        <taxon>Kitasatosporales</taxon>
        <taxon>Streptomycetaceae</taxon>
        <taxon>Streptomyces</taxon>
    </lineage>
</organism>
<gene>
    <name evidence="2" type="ORF">FHS42_002510</name>
</gene>
<dbReference type="Proteomes" id="UP000588098">
    <property type="component" value="Unassembled WGS sequence"/>
</dbReference>
<dbReference type="EMBL" id="JACHJL010000005">
    <property type="protein sequence ID" value="MBB5935448.1"/>
    <property type="molecule type" value="Genomic_DNA"/>
</dbReference>
<dbReference type="RefSeq" id="WP_184571919.1">
    <property type="nucleotide sequence ID" value="NZ_JACHJL010000005.1"/>
</dbReference>